<dbReference type="GO" id="GO:0004364">
    <property type="term" value="F:glutathione transferase activity"/>
    <property type="evidence" value="ECO:0007669"/>
    <property type="project" value="TreeGrafter"/>
</dbReference>
<gene>
    <name evidence="4" type="ordered locus">TKWG_19780</name>
</gene>
<dbReference type="OrthoDB" id="509852at2"/>
<reference evidence="5" key="2">
    <citation type="journal article" date="2013" name="PLoS ONE">
        <title>Genome implosion elicits host-confinement in Alcaligenaceae: evidence from the comparative genomics of Tetrathiobacter kashmirensis, a pathogen in the making.</title>
        <authorList>
            <person name="Ghosh W."/>
            <person name="Alam M."/>
            <person name="Roy C."/>
            <person name="Pyne P."/>
            <person name="George A."/>
            <person name="Chakraborty R."/>
            <person name="Majumder S."/>
            <person name="Agarwal A."/>
            <person name="Chakraborty S."/>
            <person name="Majumdar S."/>
            <person name="Gupta S.K."/>
        </authorList>
    </citation>
    <scope>NUCLEOTIDE SEQUENCE [LARGE SCALE GENOMIC DNA]</scope>
    <source>
        <strain evidence="5">WT001</strain>
    </source>
</reference>
<dbReference type="PROSITE" id="PS50404">
    <property type="entry name" value="GST_NTER"/>
    <property type="match status" value="1"/>
</dbReference>
<dbReference type="AlphaFoldDB" id="I3UFF6"/>
<dbReference type="GO" id="GO:0016034">
    <property type="term" value="F:maleylacetoacetate isomerase activity"/>
    <property type="evidence" value="ECO:0007669"/>
    <property type="project" value="TreeGrafter"/>
</dbReference>
<keyword evidence="5" id="KW-1185">Reference proteome</keyword>
<dbReference type="CDD" id="cd03191">
    <property type="entry name" value="GST_C_Zeta"/>
    <property type="match status" value="1"/>
</dbReference>
<dbReference type="Pfam" id="PF13417">
    <property type="entry name" value="GST_N_3"/>
    <property type="match status" value="1"/>
</dbReference>
<dbReference type="Gene3D" id="1.20.1050.10">
    <property type="match status" value="1"/>
</dbReference>
<feature type="domain" description="GST C-terminal" evidence="3">
    <location>
        <begin position="86"/>
        <end position="216"/>
    </location>
</feature>
<evidence type="ECO:0000313" key="4">
    <source>
        <dbReference type="EMBL" id="AFK63744.1"/>
    </source>
</evidence>
<dbReference type="PANTHER" id="PTHR42673">
    <property type="entry name" value="MALEYLACETOACETATE ISOMERASE"/>
    <property type="match status" value="1"/>
</dbReference>
<dbReference type="GO" id="GO:0006749">
    <property type="term" value="P:glutathione metabolic process"/>
    <property type="evidence" value="ECO:0007669"/>
    <property type="project" value="TreeGrafter"/>
</dbReference>
<dbReference type="HOGENOM" id="CLU_011226_20_1_4"/>
<feature type="domain" description="GST N-terminal" evidence="2">
    <location>
        <begin position="1"/>
        <end position="81"/>
    </location>
</feature>
<dbReference type="InterPro" id="IPR036249">
    <property type="entry name" value="Thioredoxin-like_sf"/>
</dbReference>
<dbReference type="InterPro" id="IPR005955">
    <property type="entry name" value="GST_Zeta"/>
</dbReference>
<dbReference type="SUPFAM" id="SSF52833">
    <property type="entry name" value="Thioredoxin-like"/>
    <property type="match status" value="1"/>
</dbReference>
<dbReference type="InterPro" id="IPR034333">
    <property type="entry name" value="GST_Zeta_N"/>
</dbReference>
<dbReference type="Proteomes" id="UP000005267">
    <property type="component" value="Chromosome"/>
</dbReference>
<evidence type="ECO:0000256" key="1">
    <source>
        <dbReference type="ARBA" id="ARBA00010007"/>
    </source>
</evidence>
<dbReference type="SFLD" id="SFLDS00019">
    <property type="entry name" value="Glutathione_Transferase_(cytos"/>
    <property type="match status" value="1"/>
</dbReference>
<dbReference type="GO" id="GO:0005737">
    <property type="term" value="C:cytoplasm"/>
    <property type="evidence" value="ECO:0007669"/>
    <property type="project" value="InterPro"/>
</dbReference>
<keyword evidence="4" id="KW-0413">Isomerase</keyword>
<evidence type="ECO:0000259" key="3">
    <source>
        <dbReference type="PROSITE" id="PS50405"/>
    </source>
</evidence>
<dbReference type="InterPro" id="IPR040079">
    <property type="entry name" value="Glutathione_S-Trfase"/>
</dbReference>
<comment type="similarity">
    <text evidence="1">Belongs to the GST superfamily. Zeta family.</text>
</comment>
<evidence type="ECO:0000259" key="2">
    <source>
        <dbReference type="PROSITE" id="PS50404"/>
    </source>
</evidence>
<evidence type="ECO:0000313" key="5">
    <source>
        <dbReference type="Proteomes" id="UP000005267"/>
    </source>
</evidence>
<dbReference type="EMBL" id="CP003555">
    <property type="protein sequence ID" value="AFK63744.1"/>
    <property type="molecule type" value="Genomic_DNA"/>
</dbReference>
<dbReference type="Pfam" id="PF13410">
    <property type="entry name" value="GST_C_2"/>
    <property type="match status" value="1"/>
</dbReference>
<dbReference type="InterPro" id="IPR036282">
    <property type="entry name" value="Glutathione-S-Trfase_C_sf"/>
</dbReference>
<dbReference type="GO" id="GO:0006559">
    <property type="term" value="P:L-phenylalanine catabolic process"/>
    <property type="evidence" value="ECO:0007669"/>
    <property type="project" value="TreeGrafter"/>
</dbReference>
<dbReference type="InterPro" id="IPR004045">
    <property type="entry name" value="Glutathione_S-Trfase_N"/>
</dbReference>
<dbReference type="PANTHER" id="PTHR42673:SF4">
    <property type="entry name" value="MALEYLACETOACETATE ISOMERASE"/>
    <property type="match status" value="1"/>
</dbReference>
<dbReference type="InterPro" id="IPR010987">
    <property type="entry name" value="Glutathione-S-Trfase_C-like"/>
</dbReference>
<sequence length="217" mass="24601">MKLYSFFRSGTSHRLRIALNLKGLAPDYIPVDLRVDEQAEEPYKAINPQGLVPALTMDNSRTLIQSTAIIEWLEERYPEPALLPEDPEARAHVRALAAIVGCDVHPINNRRILQYLRKHFSGDDTAINAWCGHWITAGFDTIETLLAKDRNRQGFCFGDAPSMADVYLIPQIESARRFNVDMTQWPLICAVEKNCSALPALQRRSPWRSLMPDNRSG</sequence>
<dbReference type="STRING" id="1036672.TKWG_19780"/>
<proteinExistence type="inferred from homology"/>
<organism evidence="4 5">
    <name type="scientific">Advenella kashmirensis (strain DSM 17095 / LMG 22695 / WT001)</name>
    <name type="common">Tetrathiobacter kashmirensis</name>
    <dbReference type="NCBI Taxonomy" id="1036672"/>
    <lineage>
        <taxon>Bacteria</taxon>
        <taxon>Pseudomonadati</taxon>
        <taxon>Pseudomonadota</taxon>
        <taxon>Betaproteobacteria</taxon>
        <taxon>Burkholderiales</taxon>
        <taxon>Alcaligenaceae</taxon>
    </lineage>
</organism>
<dbReference type="PROSITE" id="PS50405">
    <property type="entry name" value="GST_CTER"/>
    <property type="match status" value="1"/>
</dbReference>
<dbReference type="KEGG" id="aka:TKWG_19780"/>
<dbReference type="Gene3D" id="3.40.30.10">
    <property type="entry name" value="Glutaredoxin"/>
    <property type="match status" value="1"/>
</dbReference>
<dbReference type="NCBIfam" id="TIGR01262">
    <property type="entry name" value="maiA"/>
    <property type="match status" value="1"/>
</dbReference>
<dbReference type="CDD" id="cd03042">
    <property type="entry name" value="GST_N_Zeta"/>
    <property type="match status" value="1"/>
</dbReference>
<dbReference type="SFLD" id="SFLDG00358">
    <property type="entry name" value="Main_(cytGST)"/>
    <property type="match status" value="1"/>
</dbReference>
<protein>
    <submittedName>
        <fullName evidence="4">Maleylacetoacetate isomerase</fullName>
    </submittedName>
</protein>
<accession>I3UFF6</accession>
<dbReference type="SUPFAM" id="SSF47616">
    <property type="entry name" value="GST C-terminal domain-like"/>
    <property type="match status" value="1"/>
</dbReference>
<reference evidence="4 5" key="1">
    <citation type="journal article" date="2011" name="J. Bacteriol.">
        <title>Whole-genome shotgun sequencing of the sulfur-oxidizing chemoautotroph Tetrathiobacter kashmirensis.</title>
        <authorList>
            <person name="Ghosh W."/>
            <person name="George A."/>
            <person name="Agarwal A."/>
            <person name="Raj P."/>
            <person name="Alam M."/>
            <person name="Pyne P."/>
            <person name="Das Gupta S.K."/>
        </authorList>
    </citation>
    <scope>NUCLEOTIDE SEQUENCE [LARGE SCALE GENOMIC DNA]</scope>
    <source>
        <strain evidence="4 5">WT001</strain>
    </source>
</reference>
<name>I3UFF6_ADVKW</name>
<dbReference type="InterPro" id="IPR034330">
    <property type="entry name" value="GST_Zeta_C"/>
</dbReference>